<dbReference type="SMART" id="SM00283">
    <property type="entry name" value="MA"/>
    <property type="match status" value="1"/>
</dbReference>
<dbReference type="CDD" id="cd06225">
    <property type="entry name" value="HAMP"/>
    <property type="match status" value="1"/>
</dbReference>
<evidence type="ECO:0000256" key="3">
    <source>
        <dbReference type="PROSITE-ProRule" id="PRU00284"/>
    </source>
</evidence>
<evidence type="ECO:0000313" key="8">
    <source>
        <dbReference type="Proteomes" id="UP001216253"/>
    </source>
</evidence>
<dbReference type="Proteomes" id="UP001216253">
    <property type="component" value="Unassembled WGS sequence"/>
</dbReference>
<reference evidence="7 8" key="1">
    <citation type="submission" date="2023-03" db="EMBL/GenBank/DDBJ databases">
        <title>NovoSphingobium album sp. nov. isolated from polycyclic aromatic hydrocarbons- and heavy-metal polluted soil.</title>
        <authorList>
            <person name="Liu Z."/>
            <person name="Wang K."/>
        </authorList>
    </citation>
    <scope>NUCLEOTIDE SEQUENCE [LARGE SCALE GENOMIC DNA]</scope>
    <source>
        <strain evidence="7 8">H3SJ31-1</strain>
    </source>
</reference>
<proteinExistence type="inferred from homology"/>
<dbReference type="InterPro" id="IPR012292">
    <property type="entry name" value="Globin/Proto"/>
</dbReference>
<dbReference type="SUPFAM" id="SSF58104">
    <property type="entry name" value="Methyl-accepting chemotaxis protein (MCP) signaling domain"/>
    <property type="match status" value="1"/>
</dbReference>
<protein>
    <submittedName>
        <fullName evidence="7">Methyl-accepting chemotaxis protein</fullName>
    </submittedName>
</protein>
<feature type="domain" description="HAMP" evidence="6">
    <location>
        <begin position="175"/>
        <end position="226"/>
    </location>
</feature>
<dbReference type="RefSeq" id="WP_275226401.1">
    <property type="nucleotide sequence ID" value="NZ_JARESE010000001.1"/>
</dbReference>
<sequence length="508" mass="54909">MIDETPANPAANPAAGPARERHASIAPLAGEHYRHFPRLRRAIEKHAPAALRALYARIEATPALRQLLPTREMRDRARSAQLSHWLKLFSGPFDRHAAERSEKIGLVHARVGLTPDYYVTSYAFVLEEVITALMARRLVTPFNSRSTGRMIAALVKTALHDMSHALDAYFIAESEARSRALDSMSHALAELAKGNLQTQLENLPDAYGQLARDFHAMRHQISAMVLEITHSAENVKISAQEISMAANDLALRTEEQAATIGRVAEGVRQVTATIGTTAESAGHVDQSVGEVSRNAGHGGQVMGAAVVAMDKIKQSSAEIASIIDVIDGIAFQTNLLALNAGVEAARAGEAGKGFAVVASEVRALAHRTTESAHDIKQLITKSSHDVHEGVSLVGQTRSALEEIIARLGETTLLADEISRHSTGQAQSMRALSGDIQQLDLNTQHNAAMVEQSNAAARALSDQAASMARVVGQFKFERRTTLRNEKDRDHHGEPARTDSTGYRKVVGFG</sequence>
<feature type="domain" description="Methyl-accepting transducer" evidence="5">
    <location>
        <begin position="231"/>
        <end position="460"/>
    </location>
</feature>
<feature type="compositionally biased region" description="Low complexity" evidence="4">
    <location>
        <begin position="1"/>
        <end position="17"/>
    </location>
</feature>
<dbReference type="CDD" id="cd01068">
    <property type="entry name" value="globin_sensor"/>
    <property type="match status" value="1"/>
</dbReference>
<feature type="compositionally biased region" description="Basic and acidic residues" evidence="4">
    <location>
        <begin position="480"/>
        <end position="495"/>
    </location>
</feature>
<name>A0ABT5WJU7_9SPHN</name>
<dbReference type="InterPro" id="IPR004089">
    <property type="entry name" value="MCPsignal_dom"/>
</dbReference>
<keyword evidence="1" id="KW-0145">Chemotaxis</keyword>
<feature type="region of interest" description="Disordered" evidence="4">
    <location>
        <begin position="1"/>
        <end position="21"/>
    </location>
</feature>
<dbReference type="Pfam" id="PF11563">
    <property type="entry name" value="Protoglobin"/>
    <property type="match status" value="1"/>
</dbReference>
<feature type="region of interest" description="Disordered" evidence="4">
    <location>
        <begin position="480"/>
        <end position="508"/>
    </location>
</feature>
<dbReference type="InterPro" id="IPR051310">
    <property type="entry name" value="MCP_chemotaxis"/>
</dbReference>
<dbReference type="InterPro" id="IPR044398">
    <property type="entry name" value="Globin-sensor_dom"/>
</dbReference>
<dbReference type="EMBL" id="JARESE010000001">
    <property type="protein sequence ID" value="MDE8650318.1"/>
    <property type="molecule type" value="Genomic_DNA"/>
</dbReference>
<gene>
    <name evidence="7" type="ORF">PYV00_01130</name>
</gene>
<evidence type="ECO:0000259" key="5">
    <source>
        <dbReference type="PROSITE" id="PS50111"/>
    </source>
</evidence>
<dbReference type="Gene3D" id="1.10.287.950">
    <property type="entry name" value="Methyl-accepting chemotaxis protein"/>
    <property type="match status" value="1"/>
</dbReference>
<comment type="caution">
    <text evidence="7">The sequence shown here is derived from an EMBL/GenBank/DDBJ whole genome shotgun (WGS) entry which is preliminary data.</text>
</comment>
<dbReference type="Gene3D" id="1.10.490.10">
    <property type="entry name" value="Globins"/>
    <property type="match status" value="1"/>
</dbReference>
<comment type="similarity">
    <text evidence="2">Belongs to the methyl-accepting chemotaxis (MCP) protein family.</text>
</comment>
<evidence type="ECO:0000256" key="2">
    <source>
        <dbReference type="ARBA" id="ARBA00029447"/>
    </source>
</evidence>
<dbReference type="InterPro" id="IPR039379">
    <property type="entry name" value="Protoglobin_sensor_dom"/>
</dbReference>
<dbReference type="PROSITE" id="PS50111">
    <property type="entry name" value="CHEMOTAXIS_TRANSDUC_2"/>
    <property type="match status" value="1"/>
</dbReference>
<accession>A0ABT5WJU7</accession>
<dbReference type="SMART" id="SM00304">
    <property type="entry name" value="HAMP"/>
    <property type="match status" value="1"/>
</dbReference>
<dbReference type="SUPFAM" id="SSF46458">
    <property type="entry name" value="Globin-like"/>
    <property type="match status" value="1"/>
</dbReference>
<organism evidence="7 8">
    <name type="scientific">Novosphingobium album</name>
    <name type="common">ex Liu et al. 2023</name>
    <dbReference type="NCBI Taxonomy" id="3031130"/>
    <lineage>
        <taxon>Bacteria</taxon>
        <taxon>Pseudomonadati</taxon>
        <taxon>Pseudomonadota</taxon>
        <taxon>Alphaproteobacteria</taxon>
        <taxon>Sphingomonadales</taxon>
        <taxon>Sphingomonadaceae</taxon>
        <taxon>Novosphingobium</taxon>
    </lineage>
</organism>
<dbReference type="InterPro" id="IPR003660">
    <property type="entry name" value="HAMP_dom"/>
</dbReference>
<dbReference type="PANTHER" id="PTHR43531:SF11">
    <property type="entry name" value="METHYL-ACCEPTING CHEMOTAXIS PROTEIN 3"/>
    <property type="match status" value="1"/>
</dbReference>
<dbReference type="PROSITE" id="PS50885">
    <property type="entry name" value="HAMP"/>
    <property type="match status" value="1"/>
</dbReference>
<keyword evidence="8" id="KW-1185">Reference proteome</keyword>
<keyword evidence="3" id="KW-0807">Transducer</keyword>
<dbReference type="PANTHER" id="PTHR43531">
    <property type="entry name" value="PROTEIN ICFG"/>
    <property type="match status" value="1"/>
</dbReference>
<evidence type="ECO:0000313" key="7">
    <source>
        <dbReference type="EMBL" id="MDE8650318.1"/>
    </source>
</evidence>
<dbReference type="Pfam" id="PF00015">
    <property type="entry name" value="MCPsignal"/>
    <property type="match status" value="1"/>
</dbReference>
<evidence type="ECO:0000256" key="1">
    <source>
        <dbReference type="ARBA" id="ARBA00022500"/>
    </source>
</evidence>
<dbReference type="InterPro" id="IPR009050">
    <property type="entry name" value="Globin-like_sf"/>
</dbReference>
<evidence type="ECO:0000259" key="6">
    <source>
        <dbReference type="PROSITE" id="PS50885"/>
    </source>
</evidence>
<evidence type="ECO:0000256" key="4">
    <source>
        <dbReference type="SAM" id="MobiDB-lite"/>
    </source>
</evidence>
<dbReference type="CDD" id="cd11386">
    <property type="entry name" value="MCP_signal"/>
    <property type="match status" value="1"/>
</dbReference>